<evidence type="ECO:0000256" key="7">
    <source>
        <dbReference type="ARBA" id="ARBA00023136"/>
    </source>
</evidence>
<evidence type="ECO:0000313" key="11">
    <source>
        <dbReference type="EMBL" id="OWM86558.1"/>
    </source>
</evidence>
<comment type="subcellular location">
    <subcellularLocation>
        <location evidence="1 9">Golgi apparatus membrane</location>
        <topology evidence="1 9">Peripheral membrane protein</topology>
    </subcellularLocation>
</comment>
<dbReference type="InterPro" id="IPR016159">
    <property type="entry name" value="Cullin_repeat-like_dom_sf"/>
</dbReference>
<evidence type="ECO:0000313" key="12">
    <source>
        <dbReference type="Proteomes" id="UP000197138"/>
    </source>
</evidence>
<dbReference type="SUPFAM" id="SSF74788">
    <property type="entry name" value="Cullin repeat-like"/>
    <property type="match status" value="1"/>
</dbReference>
<dbReference type="InterPro" id="IPR007255">
    <property type="entry name" value="COG8"/>
</dbReference>
<dbReference type="PANTHER" id="PTHR21311">
    <property type="entry name" value="CONSERVED OLIGOMERIC GOLGI COMPLEX COMPONENT 8"/>
    <property type="match status" value="1"/>
</dbReference>
<gene>
    <name evidence="14" type="primary">LOC116188009</name>
    <name evidence="11" type="ORF">CDL15_Pgr015593</name>
</gene>
<keyword evidence="7 9" id="KW-0472">Membrane</keyword>
<evidence type="ECO:0000256" key="3">
    <source>
        <dbReference type="ARBA" id="ARBA00020983"/>
    </source>
</evidence>
<comment type="subunit">
    <text evidence="9">Component of the conserved oligomeric Golgi complex which is composed of eight different subunits and is required for normal Golgi morphology and localization.</text>
</comment>
<dbReference type="GeneID" id="116188009"/>
<evidence type="ECO:0000256" key="5">
    <source>
        <dbReference type="ARBA" id="ARBA00022927"/>
    </source>
</evidence>
<feature type="region of interest" description="Disordered" evidence="10">
    <location>
        <begin position="516"/>
        <end position="569"/>
    </location>
</feature>
<accession>A0A218XP53</accession>
<dbReference type="GO" id="GO:0015031">
    <property type="term" value="P:protein transport"/>
    <property type="evidence" value="ECO:0007669"/>
    <property type="project" value="UniProtKB-UniRule"/>
</dbReference>
<evidence type="ECO:0000256" key="9">
    <source>
        <dbReference type="PIRNR" id="PIRNR015415"/>
    </source>
</evidence>
<evidence type="ECO:0000256" key="6">
    <source>
        <dbReference type="ARBA" id="ARBA00023034"/>
    </source>
</evidence>
<evidence type="ECO:0000256" key="8">
    <source>
        <dbReference type="ARBA" id="ARBA00031347"/>
    </source>
</evidence>
<dbReference type="PANTHER" id="PTHR21311:SF0">
    <property type="entry name" value="CONSERVED OLIGOMERIC GOLGI COMPLEX SUBUNIT 8"/>
    <property type="match status" value="1"/>
</dbReference>
<evidence type="ECO:0000256" key="1">
    <source>
        <dbReference type="ARBA" id="ARBA00004395"/>
    </source>
</evidence>
<evidence type="ECO:0000313" key="13">
    <source>
        <dbReference type="Proteomes" id="UP000515151"/>
    </source>
</evidence>
<dbReference type="AlphaFoldDB" id="A0A218XP53"/>
<proteinExistence type="inferred from homology"/>
<feature type="compositionally biased region" description="Basic and acidic residues" evidence="10">
    <location>
        <begin position="516"/>
        <end position="526"/>
    </location>
</feature>
<dbReference type="Pfam" id="PF04124">
    <property type="entry name" value="Dor1"/>
    <property type="match status" value="1"/>
</dbReference>
<evidence type="ECO:0000256" key="4">
    <source>
        <dbReference type="ARBA" id="ARBA00022448"/>
    </source>
</evidence>
<dbReference type="RefSeq" id="XP_031372963.1">
    <property type="nucleotide sequence ID" value="XM_031517103.1"/>
</dbReference>
<dbReference type="GO" id="GO:0006891">
    <property type="term" value="P:intra-Golgi vesicle-mediated transport"/>
    <property type="evidence" value="ECO:0007669"/>
    <property type="project" value="TreeGrafter"/>
</dbReference>
<dbReference type="Proteomes" id="UP000515151">
    <property type="component" value="Chromosome 8"/>
</dbReference>
<keyword evidence="5 9" id="KW-0653">Protein transport</keyword>
<reference evidence="14" key="4">
    <citation type="submission" date="2025-04" db="UniProtKB">
        <authorList>
            <consortium name="RefSeq"/>
        </authorList>
    </citation>
    <scope>IDENTIFICATION</scope>
    <source>
        <tissue evidence="14">Leaf</tissue>
    </source>
</reference>
<dbReference type="PIRSF" id="PIRSF015415">
    <property type="entry name" value="COG8"/>
    <property type="match status" value="1"/>
</dbReference>
<reference evidence="13" key="3">
    <citation type="journal article" date="2020" name="Plant Biotechnol. J.">
        <title>The pomegranate (Punica granatum L.) draft genome dissects genetic divergence between soft- and hard-seeded cultivars.</title>
        <authorList>
            <person name="Luo X."/>
            <person name="Li H."/>
            <person name="Wu Z."/>
            <person name="Yao W."/>
            <person name="Zhao P."/>
            <person name="Cao D."/>
            <person name="Yu H."/>
            <person name="Li K."/>
            <person name="Poudel K."/>
            <person name="Zhao D."/>
            <person name="Zhang F."/>
            <person name="Xia X."/>
            <person name="Chen L."/>
            <person name="Wang Q."/>
            <person name="Jing D."/>
            <person name="Cao S."/>
        </authorList>
    </citation>
    <scope>NUCLEOTIDE SEQUENCE [LARGE SCALE GENOMIC DNA]</scope>
</reference>
<name>A0A218XP53_PUNGR</name>
<evidence type="ECO:0000313" key="14">
    <source>
        <dbReference type="RefSeq" id="XP_031372963.1"/>
    </source>
</evidence>
<dbReference type="GO" id="GO:0000139">
    <property type="term" value="C:Golgi membrane"/>
    <property type="evidence" value="ECO:0007669"/>
    <property type="project" value="UniProtKB-SubCell"/>
</dbReference>
<reference evidence="12" key="1">
    <citation type="journal article" date="2017" name="Plant J.">
        <title>The pomegranate (Punica granatum L.) genome and the genomics of punicalagin biosynthesis.</title>
        <authorList>
            <person name="Qin G."/>
            <person name="Xu C."/>
            <person name="Ming R."/>
            <person name="Tang H."/>
            <person name="Guyot R."/>
            <person name="Kramer E.M."/>
            <person name="Hu Y."/>
            <person name="Yi X."/>
            <person name="Qi Y."/>
            <person name="Xu X."/>
            <person name="Gao Z."/>
            <person name="Pan H."/>
            <person name="Jian J."/>
            <person name="Tian Y."/>
            <person name="Yue Z."/>
            <person name="Xu Y."/>
        </authorList>
    </citation>
    <scope>NUCLEOTIDE SEQUENCE [LARGE SCALE GENOMIC DNA]</scope>
    <source>
        <strain evidence="12">cv. Dabenzi</strain>
    </source>
</reference>
<sequence length="569" mass="63259">MDAENGEESSTVAGLLSLGSASQQPYVSELLSFTLDRLHKEPELLRVDAERIQRQMQEVAVGNYRAFIAAADALLAIREEVSSIDKHLESLISEIPNLTSGCSEFIESAEEIMEKRKMNQTLLANHSTLLDLLEIPQLMDTCVRNGNYDEALDLEAFICKLSTMHPKLPVIQALAAEVKQTTQSLLSQLLQKLKSNIQLPECLRIIGYLRRIGVFSEYEMRLQFLRCREAWLTGILEDLDQRNAYEYLKGMINCHRMHLFDVVNQYRAIFADDTSGSEENYDGGLLFSWAMHQITSHLKTLKVMLPKITEGGSLSNILDQCMYCAMGLGWVGLDFRGLLPSLFEEAVLNLFSKNMSTAVENFQVVLDSHRWVPLPAVGFSAGSVSEESQEDINPPSYLMEHPPLAVFVNGVSAAMNELRPCAPISLKHILAQELIKGLRAVSDLLLRYNSNHMLRESESGLFLSLCRAFIEVAYPHCATCFGRCYPGGAAIIMDAKGLCQGVSRLLMVSPAREIPRPLNHAEERTVPENGETPVLENGDSPGVPDEPLVTNSDGNEKPTPGTDENQQDV</sequence>
<keyword evidence="4 9" id="KW-0813">Transport</keyword>
<reference evidence="11" key="2">
    <citation type="submission" date="2017-06" db="EMBL/GenBank/DDBJ databases">
        <title>The pomegranate genome and the genomics of punicalagin biosynthesis.</title>
        <authorList>
            <person name="Xu C."/>
        </authorList>
    </citation>
    <scope>NUCLEOTIDE SEQUENCE [LARGE SCALE GENOMIC DNA]</scope>
    <source>
        <tissue evidence="11">Fresh leaf</tissue>
    </source>
</reference>
<keyword evidence="6 9" id="KW-0333">Golgi apparatus</keyword>
<comment type="similarity">
    <text evidence="2 9">Belongs to the COG8 family.</text>
</comment>
<evidence type="ECO:0000256" key="10">
    <source>
        <dbReference type="SAM" id="MobiDB-lite"/>
    </source>
</evidence>
<keyword evidence="13" id="KW-1185">Reference proteome</keyword>
<evidence type="ECO:0000256" key="2">
    <source>
        <dbReference type="ARBA" id="ARBA00006419"/>
    </source>
</evidence>
<dbReference type="Proteomes" id="UP000197138">
    <property type="component" value="Unassembled WGS sequence"/>
</dbReference>
<dbReference type="GO" id="GO:0017119">
    <property type="term" value="C:Golgi transport complex"/>
    <property type="evidence" value="ECO:0007669"/>
    <property type="project" value="UniProtKB-UniRule"/>
</dbReference>
<dbReference type="InterPro" id="IPR016632">
    <property type="entry name" value="COG8_Metazoal_Plant"/>
</dbReference>
<protein>
    <recommendedName>
        <fullName evidence="3 9">Conserved oligomeric Golgi complex subunit 8</fullName>
        <shortName evidence="9">COG complex subunit 8</shortName>
    </recommendedName>
    <alternativeName>
        <fullName evidence="8 9">Component of oligomeric Golgi complex 8</fullName>
    </alternativeName>
</protein>
<dbReference type="OrthoDB" id="1661054at2759"/>
<organism evidence="11 12">
    <name type="scientific">Punica granatum</name>
    <name type="common">Pomegranate</name>
    <dbReference type="NCBI Taxonomy" id="22663"/>
    <lineage>
        <taxon>Eukaryota</taxon>
        <taxon>Viridiplantae</taxon>
        <taxon>Streptophyta</taxon>
        <taxon>Embryophyta</taxon>
        <taxon>Tracheophyta</taxon>
        <taxon>Spermatophyta</taxon>
        <taxon>Magnoliopsida</taxon>
        <taxon>eudicotyledons</taxon>
        <taxon>Gunneridae</taxon>
        <taxon>Pentapetalae</taxon>
        <taxon>rosids</taxon>
        <taxon>malvids</taxon>
        <taxon>Myrtales</taxon>
        <taxon>Lythraceae</taxon>
        <taxon>Punica</taxon>
    </lineage>
</organism>
<dbReference type="EMBL" id="MTKT01001080">
    <property type="protein sequence ID" value="OWM86558.1"/>
    <property type="molecule type" value="Genomic_DNA"/>
</dbReference>